<keyword evidence="5" id="KW-0418">Kinase</keyword>
<dbReference type="InterPro" id="IPR003661">
    <property type="entry name" value="HisK_dim/P_dom"/>
</dbReference>
<evidence type="ECO:0000256" key="8">
    <source>
        <dbReference type="ARBA" id="ARBA00055745"/>
    </source>
</evidence>
<dbReference type="RefSeq" id="WP_052290208.1">
    <property type="nucleotide sequence ID" value="NZ_JTJC03000004.1"/>
</dbReference>
<dbReference type="PANTHER" id="PTHR42878">
    <property type="entry name" value="TWO-COMPONENT HISTIDINE KINASE"/>
    <property type="match status" value="1"/>
</dbReference>
<evidence type="ECO:0000256" key="9">
    <source>
        <dbReference type="SAM" id="Coils"/>
    </source>
</evidence>
<proteinExistence type="predicted"/>
<dbReference type="CDD" id="cd00130">
    <property type="entry name" value="PAS"/>
    <property type="match status" value="1"/>
</dbReference>
<dbReference type="SUPFAM" id="SSF55874">
    <property type="entry name" value="ATPase domain of HSP90 chaperone/DNA topoisomerase II/histidine kinase"/>
    <property type="match status" value="1"/>
</dbReference>
<evidence type="ECO:0000256" key="10">
    <source>
        <dbReference type="SAM" id="Phobius"/>
    </source>
</evidence>
<keyword evidence="3" id="KW-0597">Phosphoprotein</keyword>
<organism evidence="13 14">
    <name type="scientific">Scytonema millei VB511283</name>
    <dbReference type="NCBI Taxonomy" id="1245923"/>
    <lineage>
        <taxon>Bacteria</taxon>
        <taxon>Bacillati</taxon>
        <taxon>Cyanobacteriota</taxon>
        <taxon>Cyanophyceae</taxon>
        <taxon>Nostocales</taxon>
        <taxon>Scytonemataceae</taxon>
        <taxon>Scytonema</taxon>
    </lineage>
</organism>
<dbReference type="PROSITE" id="PS50109">
    <property type="entry name" value="HIS_KIN"/>
    <property type="match status" value="1"/>
</dbReference>
<dbReference type="InterPro" id="IPR003594">
    <property type="entry name" value="HATPase_dom"/>
</dbReference>
<dbReference type="FunFam" id="3.30.565.10:FF:000006">
    <property type="entry name" value="Sensor histidine kinase WalK"/>
    <property type="match status" value="1"/>
</dbReference>
<evidence type="ECO:0000256" key="4">
    <source>
        <dbReference type="ARBA" id="ARBA00022679"/>
    </source>
</evidence>
<evidence type="ECO:0000256" key="5">
    <source>
        <dbReference type="ARBA" id="ARBA00022777"/>
    </source>
</evidence>
<keyword evidence="7 10" id="KW-0472">Membrane</keyword>
<feature type="transmembrane region" description="Helical" evidence="10">
    <location>
        <begin position="40"/>
        <end position="61"/>
    </location>
</feature>
<gene>
    <name evidence="13" type="ORF">QH73_0017210</name>
</gene>
<dbReference type="Proteomes" id="UP000031532">
    <property type="component" value="Unassembled WGS sequence"/>
</dbReference>
<evidence type="ECO:0000256" key="6">
    <source>
        <dbReference type="ARBA" id="ARBA00023012"/>
    </source>
</evidence>
<protein>
    <recommendedName>
        <fullName evidence="2">histidine kinase</fullName>
        <ecNumber evidence="2">2.7.13.3</ecNumber>
    </recommendedName>
</protein>
<feature type="coiled-coil region" evidence="9">
    <location>
        <begin position="107"/>
        <end position="166"/>
    </location>
</feature>
<evidence type="ECO:0000313" key="14">
    <source>
        <dbReference type="Proteomes" id="UP000031532"/>
    </source>
</evidence>
<dbReference type="PANTHER" id="PTHR42878:SF15">
    <property type="entry name" value="BACTERIOPHYTOCHROME"/>
    <property type="match status" value="1"/>
</dbReference>
<dbReference type="AlphaFoldDB" id="A0A9X5E931"/>
<keyword evidence="6" id="KW-0902">Two-component regulatory system</keyword>
<dbReference type="GO" id="GO:0000155">
    <property type="term" value="F:phosphorelay sensor kinase activity"/>
    <property type="evidence" value="ECO:0007669"/>
    <property type="project" value="InterPro"/>
</dbReference>
<dbReference type="SMART" id="SM00388">
    <property type="entry name" value="HisKA"/>
    <property type="match status" value="1"/>
</dbReference>
<evidence type="ECO:0000313" key="13">
    <source>
        <dbReference type="EMBL" id="NHC36364.1"/>
    </source>
</evidence>
<dbReference type="InterPro" id="IPR013656">
    <property type="entry name" value="PAS_4"/>
</dbReference>
<dbReference type="SUPFAM" id="SSF55785">
    <property type="entry name" value="PYP-like sensor domain (PAS domain)"/>
    <property type="match status" value="1"/>
</dbReference>
<dbReference type="SUPFAM" id="SSF47384">
    <property type="entry name" value="Homodimeric domain of signal transducing histidine kinase"/>
    <property type="match status" value="1"/>
</dbReference>
<dbReference type="Gene3D" id="3.30.565.10">
    <property type="entry name" value="Histidine kinase-like ATPase, C-terminal domain"/>
    <property type="match status" value="1"/>
</dbReference>
<comment type="catalytic activity">
    <reaction evidence="1">
        <text>ATP + protein L-histidine = ADP + protein N-phospho-L-histidine.</text>
        <dbReference type="EC" id="2.7.13.3"/>
    </reaction>
</comment>
<dbReference type="Gene3D" id="1.10.287.130">
    <property type="match status" value="1"/>
</dbReference>
<dbReference type="CDD" id="cd00082">
    <property type="entry name" value="HisKA"/>
    <property type="match status" value="1"/>
</dbReference>
<dbReference type="InterPro" id="IPR036097">
    <property type="entry name" value="HisK_dim/P_sf"/>
</dbReference>
<keyword evidence="10" id="KW-0812">Transmembrane</keyword>
<feature type="transmembrane region" description="Helical" evidence="10">
    <location>
        <begin position="6"/>
        <end position="28"/>
    </location>
</feature>
<evidence type="ECO:0000256" key="1">
    <source>
        <dbReference type="ARBA" id="ARBA00000085"/>
    </source>
</evidence>
<dbReference type="Gene3D" id="3.30.450.20">
    <property type="entry name" value="PAS domain"/>
    <property type="match status" value="1"/>
</dbReference>
<dbReference type="PROSITE" id="PS50112">
    <property type="entry name" value="PAS"/>
    <property type="match status" value="1"/>
</dbReference>
<evidence type="ECO:0000256" key="2">
    <source>
        <dbReference type="ARBA" id="ARBA00012438"/>
    </source>
</evidence>
<feature type="transmembrane region" description="Helical" evidence="10">
    <location>
        <begin position="73"/>
        <end position="93"/>
    </location>
</feature>
<dbReference type="Pfam" id="PF02518">
    <property type="entry name" value="HATPase_c"/>
    <property type="match status" value="1"/>
</dbReference>
<dbReference type="InterPro" id="IPR000014">
    <property type="entry name" value="PAS"/>
</dbReference>
<dbReference type="GO" id="GO:0030295">
    <property type="term" value="F:protein kinase activator activity"/>
    <property type="evidence" value="ECO:0007669"/>
    <property type="project" value="TreeGrafter"/>
</dbReference>
<dbReference type="Pfam" id="PF08448">
    <property type="entry name" value="PAS_4"/>
    <property type="match status" value="1"/>
</dbReference>
<keyword evidence="10" id="KW-1133">Transmembrane helix</keyword>
<name>A0A9X5E931_9CYAN</name>
<dbReference type="EMBL" id="JTJC03000004">
    <property type="protein sequence ID" value="NHC36364.1"/>
    <property type="molecule type" value="Genomic_DNA"/>
</dbReference>
<accession>A0A9X5E931</accession>
<feature type="domain" description="Histidine kinase" evidence="11">
    <location>
        <begin position="301"/>
        <end position="528"/>
    </location>
</feature>
<dbReference type="SMART" id="SM00091">
    <property type="entry name" value="PAS"/>
    <property type="match status" value="1"/>
</dbReference>
<dbReference type="FunFam" id="1.10.287.130:FF:000070">
    <property type="entry name" value="Histidine kinase sensor protein"/>
    <property type="match status" value="1"/>
</dbReference>
<keyword evidence="14" id="KW-1185">Reference proteome</keyword>
<reference evidence="13 14" key="1">
    <citation type="journal article" date="2015" name="Genome Announc.">
        <title>Draft Genome Sequence of the Terrestrial Cyanobacterium Scytonema millei VB511283, Isolated from Eastern India.</title>
        <authorList>
            <person name="Sen D."/>
            <person name="Chandrababunaidu M.M."/>
            <person name="Singh D."/>
            <person name="Sanghi N."/>
            <person name="Ghorai A."/>
            <person name="Mishra G.P."/>
            <person name="Madduluri M."/>
            <person name="Adhikary S.P."/>
            <person name="Tripathy S."/>
        </authorList>
    </citation>
    <scope>NUCLEOTIDE SEQUENCE [LARGE SCALE GENOMIC DNA]</scope>
    <source>
        <strain evidence="13 14">VB511283</strain>
    </source>
</reference>
<dbReference type="InterPro" id="IPR035965">
    <property type="entry name" value="PAS-like_dom_sf"/>
</dbReference>
<keyword evidence="4" id="KW-0808">Transferase</keyword>
<feature type="domain" description="PAS" evidence="12">
    <location>
        <begin position="156"/>
        <end position="207"/>
    </location>
</feature>
<dbReference type="InterPro" id="IPR050351">
    <property type="entry name" value="BphY/WalK/GraS-like"/>
</dbReference>
<dbReference type="GO" id="GO:0000156">
    <property type="term" value="F:phosphorelay response regulator activity"/>
    <property type="evidence" value="ECO:0007669"/>
    <property type="project" value="TreeGrafter"/>
</dbReference>
<evidence type="ECO:0000259" key="12">
    <source>
        <dbReference type="PROSITE" id="PS50112"/>
    </source>
</evidence>
<evidence type="ECO:0000256" key="3">
    <source>
        <dbReference type="ARBA" id="ARBA00022553"/>
    </source>
</evidence>
<comment type="caution">
    <text evidence="13">The sequence shown here is derived from an EMBL/GenBank/DDBJ whole genome shotgun (WGS) entry which is preliminary data.</text>
</comment>
<evidence type="ECO:0000259" key="11">
    <source>
        <dbReference type="PROSITE" id="PS50109"/>
    </source>
</evidence>
<dbReference type="PRINTS" id="PR00344">
    <property type="entry name" value="BCTRLSENSOR"/>
</dbReference>
<dbReference type="InterPro" id="IPR036890">
    <property type="entry name" value="HATPase_C_sf"/>
</dbReference>
<evidence type="ECO:0000256" key="7">
    <source>
        <dbReference type="ARBA" id="ARBA00023136"/>
    </source>
</evidence>
<sequence length="528" mass="59732">MLNSLLLGANSVIAVCYFAISFLIFQGLRRGQEHLLKNPLVLATVIIFFTCAVGHSVHVVGGIVDPRFAQLTVQVQVVVDLLTASIAVIYFALRRQYSLLIDGPLLLAQTQSQLAKAIAELAQAKGNLENAVAERTTELLHANQKLDELLGREQKARQEVTELLESISDAFFALDGDWRFTYINPQAENLLQRSPDELLNRHIWSEFPAIVGTIFEREYRRAVTEQVTVRFEEFFAPLDKWLGVRVYPAAKGLSVYLQDITERKQEQSLLQELNHNLEQRVTERTAQLEAANKELEAFSYSVSHDLRAPLRSIDGFSLALLERCTNLDEKGKHYLQRIRAASQRMGELIEELLHLSRVTRSEMQLQNLDLSAVVRNIASELQQAQPERAVEFAIAPDLTAPADPQLIRVLFENLLNNAWKFTSRKKSARIEFGKLPLKQLKFFTERSLSPFTASDVYFISDNGAGFDMAYAAKLFVAFQRLHSEDEFPGNGIGLATVKRIVLRHGGQIWAESTLDRGTTFFFTLQERI</sequence>
<dbReference type="GO" id="GO:0007234">
    <property type="term" value="P:osmosensory signaling via phosphorelay pathway"/>
    <property type="evidence" value="ECO:0007669"/>
    <property type="project" value="TreeGrafter"/>
</dbReference>
<dbReference type="InterPro" id="IPR005467">
    <property type="entry name" value="His_kinase_dom"/>
</dbReference>
<dbReference type="InterPro" id="IPR004358">
    <property type="entry name" value="Sig_transdc_His_kin-like_C"/>
</dbReference>
<dbReference type="Pfam" id="PF00512">
    <property type="entry name" value="HisKA"/>
    <property type="match status" value="1"/>
</dbReference>
<dbReference type="EC" id="2.7.13.3" evidence="2"/>
<comment type="function">
    <text evidence="8">Photoreceptor which exists in two forms that are reversibly interconvertible by light: the R form that absorbs maximally in the red region of the spectrum and the FR form that absorbs maximally in the far-red region.</text>
</comment>
<dbReference type="OrthoDB" id="9808408at2"/>
<dbReference type="GO" id="GO:0016020">
    <property type="term" value="C:membrane"/>
    <property type="evidence" value="ECO:0007669"/>
    <property type="project" value="UniProtKB-SubCell"/>
</dbReference>
<dbReference type="SMART" id="SM00387">
    <property type="entry name" value="HATPase_c"/>
    <property type="match status" value="1"/>
</dbReference>
<keyword evidence="9" id="KW-0175">Coiled coil</keyword>